<feature type="region of interest" description="Disordered" evidence="2">
    <location>
        <begin position="88"/>
        <end position="112"/>
    </location>
</feature>
<evidence type="ECO:0000313" key="3">
    <source>
        <dbReference type="EMBL" id="SBT79766.1"/>
    </source>
</evidence>
<dbReference type="EMBL" id="LT594499">
    <property type="protein sequence ID" value="SBT79766.1"/>
    <property type="molecule type" value="Genomic_DNA"/>
</dbReference>
<proteinExistence type="predicted"/>
<reference evidence="3 4" key="1">
    <citation type="submission" date="2016-06" db="EMBL/GenBank/DDBJ databases">
        <authorList>
            <consortium name="Pathogen Informatics"/>
        </authorList>
    </citation>
    <scope>NUCLEOTIDE SEQUENCE [LARGE SCALE GENOMIC DNA]</scope>
    <source>
        <strain evidence="3">PmlGA01</strain>
    </source>
</reference>
<dbReference type="VEuPathDB" id="PlasmoDB:PmUG01_11048000"/>
<dbReference type="Proteomes" id="UP000219799">
    <property type="component" value="Chromosome 11"/>
</dbReference>
<feature type="compositionally biased region" description="Basic and acidic residues" evidence="2">
    <location>
        <begin position="97"/>
        <end position="112"/>
    </location>
</feature>
<dbReference type="AlphaFoldDB" id="A0A1C3KZT8"/>
<sequence>MDVERKKNFINKNTSVCKANIKDILQNSNYIENYINYSLQDDENNLNVASKRKGLSEHKVGSGEINTQLKKLIEHLYSLKFTLEKEKKRQKRKKKNMFNDKSRDEEKEKEKEKCVNNQINNIQIKNEQGQIHEKKKKIFNSCKLVRKCLERESLAASSVPHLMKTIEIYKNKNVEENKCQNYIITKYENILRNMKRKHINEISEIKNNVLQDVDFLIQKYRNVSLELLQISKKKELEKREEKKRITEICISACKRFEEDVKKKAKASMQSHLSEITKSISGIKKEKENLEKKLVELNQKMDEQKHKTEKKAFDVFENKIKEERALNAELRKRLSLEGEQQKILIADLYSKIDIQIKKYEESIIIIFQNFLLKNNITMGIGELSKYIKEAMCLQYRHDHLSNDVTNEKIDENLKVKYSFSS</sequence>
<evidence type="ECO:0000313" key="4">
    <source>
        <dbReference type="Proteomes" id="UP000219799"/>
    </source>
</evidence>
<evidence type="ECO:0000256" key="1">
    <source>
        <dbReference type="SAM" id="Coils"/>
    </source>
</evidence>
<gene>
    <name evidence="3" type="primary">PmlGA01_110036400</name>
    <name evidence="3" type="ORF">PMLGA01_110036400</name>
</gene>
<organism evidence="3 4">
    <name type="scientific">Plasmodium malariae</name>
    <dbReference type="NCBI Taxonomy" id="5858"/>
    <lineage>
        <taxon>Eukaryota</taxon>
        <taxon>Sar</taxon>
        <taxon>Alveolata</taxon>
        <taxon>Apicomplexa</taxon>
        <taxon>Aconoidasida</taxon>
        <taxon>Haemosporida</taxon>
        <taxon>Plasmodiidae</taxon>
        <taxon>Plasmodium</taxon>
        <taxon>Plasmodium (Plasmodium)</taxon>
    </lineage>
</organism>
<keyword evidence="1" id="KW-0175">Coiled coil</keyword>
<accession>A0A1C3KZT8</accession>
<evidence type="ECO:0000256" key="2">
    <source>
        <dbReference type="SAM" id="MobiDB-lite"/>
    </source>
</evidence>
<feature type="coiled-coil region" evidence="1">
    <location>
        <begin position="272"/>
        <end position="332"/>
    </location>
</feature>
<name>A0A1C3KZT8_PLAMA</name>
<protein>
    <submittedName>
        <fullName evidence="3">Uncharacterized protein</fullName>
    </submittedName>
</protein>